<dbReference type="InterPro" id="IPR000914">
    <property type="entry name" value="SBP_5_dom"/>
</dbReference>
<proteinExistence type="inferred from homology"/>
<dbReference type="InterPro" id="IPR030678">
    <property type="entry name" value="Peptide/Ni-bd"/>
</dbReference>
<dbReference type="GO" id="GO:0015833">
    <property type="term" value="P:peptide transport"/>
    <property type="evidence" value="ECO:0007669"/>
    <property type="project" value="TreeGrafter"/>
</dbReference>
<gene>
    <name evidence="5" type="ORF">TPHV1_190015</name>
</gene>
<evidence type="ECO:0000313" key="6">
    <source>
        <dbReference type="Proteomes" id="UP000042527"/>
    </source>
</evidence>
<dbReference type="GO" id="GO:0043190">
    <property type="term" value="C:ATP-binding cassette (ABC) transporter complex"/>
    <property type="evidence" value="ECO:0007669"/>
    <property type="project" value="InterPro"/>
</dbReference>
<comment type="similarity">
    <text evidence="1">Belongs to the bacterial solute-binding protein 5 family.</text>
</comment>
<dbReference type="RefSeq" id="WP_044634512.1">
    <property type="nucleotide sequence ID" value="NZ_CDNC01000011.1"/>
</dbReference>
<name>A0A0B7GSF8_TREPH</name>
<dbReference type="AlphaFoldDB" id="A0A0B7GSF8"/>
<dbReference type="EMBL" id="CDNC01000011">
    <property type="protein sequence ID" value="CEM61408.1"/>
    <property type="molecule type" value="Genomic_DNA"/>
</dbReference>
<dbReference type="Proteomes" id="UP000042527">
    <property type="component" value="Unassembled WGS sequence"/>
</dbReference>
<dbReference type="PANTHER" id="PTHR30290:SF9">
    <property type="entry name" value="OLIGOPEPTIDE-BINDING PROTEIN APPA"/>
    <property type="match status" value="1"/>
</dbReference>
<evidence type="ECO:0000259" key="4">
    <source>
        <dbReference type="Pfam" id="PF00496"/>
    </source>
</evidence>
<keyword evidence="6" id="KW-1185">Reference proteome</keyword>
<evidence type="ECO:0000256" key="2">
    <source>
        <dbReference type="ARBA" id="ARBA00022448"/>
    </source>
</evidence>
<sequence length="515" mass="58434">MKRKYIVGFVLVLSVFIISCGVQKSGNSEIKKDGVLNIGAIGSFKNSKEGGTLVFDTLTRIDHNYHALPSLIRSWTPNKNYTEYNLEIRDDVSFHDGTKLNSEIVKWNIEKGGVIYYSSYSFVLESIDIIDETHLKVKFSEPNLSFQSDLALIPCIPINGYTQEGKFATHVGTGAYRFEGTDSGGVTTLIRNEKYWDADFKTDVNKILWHVIPDEQTRKLALESGKVDVIGLSEHYISMPYSVINELKKNNRFEIIRENEDSYTSVGSLVPNWKNGVCADKNIRLALTSMFDRKTLVKNIFFGIPKACGHVYNPKFDDGPKNQKAFEYSEENTKRYLENAGYIIGNANKPTVNAKGEPLKLKIICGDEEYEKDLLLYIADVMKKWGIETIATSLDVAQRMKTLAAGDYDIHIRHPWFVPLIGSIGYMGFSRDHSEYGIGLCINDEMFEASSGYLKATTEEEAKNYAAKIWEIQYNNAVTIPLFADLRYIIHNKKFKNFHFDGSVFKIDLNGVVYR</sequence>
<dbReference type="PANTHER" id="PTHR30290">
    <property type="entry name" value="PERIPLASMIC BINDING COMPONENT OF ABC TRANSPORTER"/>
    <property type="match status" value="1"/>
</dbReference>
<dbReference type="Gene3D" id="3.10.105.10">
    <property type="entry name" value="Dipeptide-binding Protein, Domain 3"/>
    <property type="match status" value="1"/>
</dbReference>
<dbReference type="GO" id="GO:1904680">
    <property type="term" value="F:peptide transmembrane transporter activity"/>
    <property type="evidence" value="ECO:0007669"/>
    <property type="project" value="TreeGrafter"/>
</dbReference>
<accession>A0A0B7GSF8</accession>
<dbReference type="CDD" id="cd00995">
    <property type="entry name" value="PBP2_NikA_DppA_OppA_like"/>
    <property type="match status" value="1"/>
</dbReference>
<dbReference type="Pfam" id="PF00496">
    <property type="entry name" value="SBP_bac_5"/>
    <property type="match status" value="1"/>
</dbReference>
<evidence type="ECO:0000313" key="5">
    <source>
        <dbReference type="EMBL" id="CEM61408.1"/>
    </source>
</evidence>
<dbReference type="PROSITE" id="PS51257">
    <property type="entry name" value="PROKAR_LIPOPROTEIN"/>
    <property type="match status" value="1"/>
</dbReference>
<dbReference type="SUPFAM" id="SSF53850">
    <property type="entry name" value="Periplasmic binding protein-like II"/>
    <property type="match status" value="1"/>
</dbReference>
<reference evidence="6" key="1">
    <citation type="submission" date="2015-01" db="EMBL/GenBank/DDBJ databases">
        <authorList>
            <person name="Manzoor Shahid"/>
            <person name="Zubair Saima"/>
        </authorList>
    </citation>
    <scope>NUCLEOTIDE SEQUENCE [LARGE SCALE GENOMIC DNA]</scope>
    <source>
        <strain evidence="6">V1</strain>
    </source>
</reference>
<dbReference type="GO" id="GO:0030288">
    <property type="term" value="C:outer membrane-bounded periplasmic space"/>
    <property type="evidence" value="ECO:0007669"/>
    <property type="project" value="UniProtKB-ARBA"/>
</dbReference>
<protein>
    <submittedName>
        <fullName evidence="5">ABC transporter, substrate-binding protein, family 5</fullName>
    </submittedName>
</protein>
<dbReference type="InterPro" id="IPR039424">
    <property type="entry name" value="SBP_5"/>
</dbReference>
<dbReference type="Gene3D" id="3.40.190.10">
    <property type="entry name" value="Periplasmic binding protein-like II"/>
    <property type="match status" value="1"/>
</dbReference>
<organism evidence="5 6">
    <name type="scientific">Treponema phagedenis</name>
    <dbReference type="NCBI Taxonomy" id="162"/>
    <lineage>
        <taxon>Bacteria</taxon>
        <taxon>Pseudomonadati</taxon>
        <taxon>Spirochaetota</taxon>
        <taxon>Spirochaetia</taxon>
        <taxon>Spirochaetales</taxon>
        <taxon>Treponemataceae</taxon>
        <taxon>Treponema</taxon>
    </lineage>
</organism>
<feature type="domain" description="Solute-binding protein family 5" evidence="4">
    <location>
        <begin position="69"/>
        <end position="413"/>
    </location>
</feature>
<keyword evidence="2" id="KW-0813">Transport</keyword>
<dbReference type="OrthoDB" id="9772924at2"/>
<keyword evidence="3" id="KW-0732">Signal</keyword>
<dbReference type="PIRSF" id="PIRSF002741">
    <property type="entry name" value="MppA"/>
    <property type="match status" value="1"/>
</dbReference>
<evidence type="ECO:0000256" key="1">
    <source>
        <dbReference type="ARBA" id="ARBA00005695"/>
    </source>
</evidence>
<evidence type="ECO:0000256" key="3">
    <source>
        <dbReference type="ARBA" id="ARBA00022729"/>
    </source>
</evidence>